<protein>
    <recommendedName>
        <fullName evidence="6">Redox-sensing transcriptional repressor Rex</fullName>
    </recommendedName>
</protein>
<dbReference type="PANTHER" id="PTHR35786">
    <property type="entry name" value="REDOX-SENSING TRANSCRIPTIONAL REPRESSOR REX"/>
    <property type="match status" value="1"/>
</dbReference>
<dbReference type="SMART" id="SM00881">
    <property type="entry name" value="CoA_binding"/>
    <property type="match status" value="1"/>
</dbReference>
<gene>
    <name evidence="6" type="primary">rex</name>
    <name evidence="8" type="ordered locus">Despr_1598</name>
</gene>
<comment type="function">
    <text evidence="6">Modulates transcription in response to changes in cellular NADH/NAD(+) redox state.</text>
</comment>
<dbReference type="InterPro" id="IPR009718">
    <property type="entry name" value="Rex_DNA-bd_C_dom"/>
</dbReference>
<feature type="DNA-binding region" description="H-T-H motif" evidence="6">
    <location>
        <begin position="26"/>
        <end position="65"/>
    </location>
</feature>
<dbReference type="GO" id="GO:0045892">
    <property type="term" value="P:negative regulation of DNA-templated transcription"/>
    <property type="evidence" value="ECO:0007669"/>
    <property type="project" value="InterPro"/>
</dbReference>
<comment type="subunit">
    <text evidence="6">Homodimer.</text>
</comment>
<name>A0A7U3YLU3_DESPD</name>
<evidence type="ECO:0000256" key="1">
    <source>
        <dbReference type="ARBA" id="ARBA00022490"/>
    </source>
</evidence>
<dbReference type="RefSeq" id="WP_015724291.1">
    <property type="nucleotide sequence ID" value="NC_014972.1"/>
</dbReference>
<dbReference type="Gene3D" id="1.10.10.10">
    <property type="entry name" value="Winged helix-like DNA-binding domain superfamily/Winged helix DNA-binding domain"/>
    <property type="match status" value="1"/>
</dbReference>
<dbReference type="NCBIfam" id="NF003994">
    <property type="entry name" value="PRK05472.2-3"/>
    <property type="match status" value="1"/>
</dbReference>
<dbReference type="KEGG" id="dpr:Despr_1598"/>
<dbReference type="Gene3D" id="3.40.50.720">
    <property type="entry name" value="NAD(P)-binding Rossmann-like Domain"/>
    <property type="match status" value="1"/>
</dbReference>
<dbReference type="Pfam" id="PF06971">
    <property type="entry name" value="Put_DNA-bind_N"/>
    <property type="match status" value="1"/>
</dbReference>
<reference evidence="8 9" key="1">
    <citation type="journal article" date="2011" name="Stand. Genomic Sci.">
        <title>Complete genome sequence of Desulfobulbus propionicus type strain (1pr3).</title>
        <authorList>
            <person name="Pagani I."/>
            <person name="Lapidus A."/>
            <person name="Nolan M."/>
            <person name="Lucas S."/>
            <person name="Hammon N."/>
            <person name="Deshpande S."/>
            <person name="Cheng J.F."/>
            <person name="Chertkov O."/>
            <person name="Davenport K."/>
            <person name="Tapia R."/>
            <person name="Han C."/>
            <person name="Goodwin L."/>
            <person name="Pitluck S."/>
            <person name="Liolios K."/>
            <person name="Mavromatis K."/>
            <person name="Ivanova N."/>
            <person name="Mikhailova N."/>
            <person name="Pati A."/>
            <person name="Chen A."/>
            <person name="Palaniappan K."/>
            <person name="Land M."/>
            <person name="Hauser L."/>
            <person name="Chang Y.J."/>
            <person name="Jeffries C.D."/>
            <person name="Detter J.C."/>
            <person name="Brambilla E."/>
            <person name="Kannan K.P."/>
            <person name="Djao O.D."/>
            <person name="Rohde M."/>
            <person name="Pukall R."/>
            <person name="Spring S."/>
            <person name="Goker M."/>
            <person name="Sikorski J."/>
            <person name="Woyke T."/>
            <person name="Bristow J."/>
            <person name="Eisen J.A."/>
            <person name="Markowitz V."/>
            <person name="Hugenholtz P."/>
            <person name="Kyrpides N.C."/>
            <person name="Klenk H.P."/>
        </authorList>
    </citation>
    <scope>NUCLEOTIDE SEQUENCE [LARGE SCALE GENOMIC DNA]</scope>
    <source>
        <strain evidence="9">ATCC 33891 / DSM 2032 / 1pr3</strain>
    </source>
</reference>
<dbReference type="InterPro" id="IPR036390">
    <property type="entry name" value="WH_DNA-bd_sf"/>
</dbReference>
<comment type="similarity">
    <text evidence="6">Belongs to the transcriptional regulatory Rex family.</text>
</comment>
<evidence type="ECO:0000259" key="7">
    <source>
        <dbReference type="SMART" id="SM00881"/>
    </source>
</evidence>
<feature type="binding site" evidence="6">
    <location>
        <begin position="100"/>
        <end position="105"/>
    </location>
    <ligand>
        <name>NAD(+)</name>
        <dbReference type="ChEBI" id="CHEBI:57540"/>
    </ligand>
</feature>
<dbReference type="InterPro" id="IPR036388">
    <property type="entry name" value="WH-like_DNA-bd_sf"/>
</dbReference>
<evidence type="ECO:0000256" key="4">
    <source>
        <dbReference type="ARBA" id="ARBA00023125"/>
    </source>
</evidence>
<dbReference type="SUPFAM" id="SSF46785">
    <property type="entry name" value="Winged helix' DNA-binding domain"/>
    <property type="match status" value="1"/>
</dbReference>
<dbReference type="EMBL" id="CP002364">
    <property type="protein sequence ID" value="ADW17750.1"/>
    <property type="molecule type" value="Genomic_DNA"/>
</dbReference>
<proteinExistence type="inferred from homology"/>
<evidence type="ECO:0000256" key="6">
    <source>
        <dbReference type="HAMAP-Rule" id="MF_01131"/>
    </source>
</evidence>
<dbReference type="AlphaFoldDB" id="A0A7U3YLU3"/>
<dbReference type="NCBIfam" id="NF003996">
    <property type="entry name" value="PRK05472.2-5"/>
    <property type="match status" value="1"/>
</dbReference>
<keyword evidence="9" id="KW-1185">Reference proteome</keyword>
<keyword evidence="6" id="KW-0520">NAD</keyword>
<sequence>MENKTVRPIRKSEKGVPEPTLRRLPLYYRLLKQLREVGRSGVSCTMIGTELKLDATQVRKDIEMTGTVGRPKVGYDVNELICAIEKFLGWDISTEAFLVGAGSLGEALMGYPGFAECGLDIVAAFDVDPNKCHRVIHGKHVRHISKLPGLMRRMRVRFGIITVPASEAQQAADLLVEGGVLAIWNFAPAKIHVPDRVIVTNEDLYCSLAVLSQKMTRKLAESRSKGVSKS</sequence>
<dbReference type="GO" id="GO:0051775">
    <property type="term" value="P:response to redox state"/>
    <property type="evidence" value="ECO:0007669"/>
    <property type="project" value="InterPro"/>
</dbReference>
<feature type="domain" description="CoA-binding" evidence="7">
    <location>
        <begin position="89"/>
        <end position="190"/>
    </location>
</feature>
<keyword evidence="4 6" id="KW-0238">DNA-binding</keyword>
<dbReference type="PANTHER" id="PTHR35786:SF1">
    <property type="entry name" value="REDOX-SENSING TRANSCRIPTIONAL REPRESSOR REX 1"/>
    <property type="match status" value="1"/>
</dbReference>
<dbReference type="HAMAP" id="MF_01131">
    <property type="entry name" value="Rex"/>
    <property type="match status" value="1"/>
</dbReference>
<comment type="subcellular location">
    <subcellularLocation>
        <location evidence="6">Cytoplasm</location>
    </subcellularLocation>
</comment>
<evidence type="ECO:0000313" key="8">
    <source>
        <dbReference type="EMBL" id="ADW17750.1"/>
    </source>
</evidence>
<dbReference type="GO" id="GO:0003700">
    <property type="term" value="F:DNA-binding transcription factor activity"/>
    <property type="evidence" value="ECO:0007669"/>
    <property type="project" value="UniProtKB-UniRule"/>
</dbReference>
<keyword evidence="1 6" id="KW-0963">Cytoplasm</keyword>
<dbReference type="SUPFAM" id="SSF51735">
    <property type="entry name" value="NAD(P)-binding Rossmann-fold domains"/>
    <property type="match status" value="1"/>
</dbReference>
<evidence type="ECO:0000256" key="2">
    <source>
        <dbReference type="ARBA" id="ARBA00022491"/>
    </source>
</evidence>
<dbReference type="InterPro" id="IPR022876">
    <property type="entry name" value="Tscrpt_rep_Rex"/>
</dbReference>
<dbReference type="Pfam" id="PF02629">
    <property type="entry name" value="CoA_binding"/>
    <property type="match status" value="1"/>
</dbReference>
<keyword evidence="3 6" id="KW-0805">Transcription regulation</keyword>
<keyword evidence="2 6" id="KW-0678">Repressor</keyword>
<evidence type="ECO:0000256" key="5">
    <source>
        <dbReference type="ARBA" id="ARBA00023163"/>
    </source>
</evidence>
<accession>A0A7U3YLU3</accession>
<evidence type="ECO:0000256" key="3">
    <source>
        <dbReference type="ARBA" id="ARBA00023015"/>
    </source>
</evidence>
<dbReference type="NCBIfam" id="NF003995">
    <property type="entry name" value="PRK05472.2-4"/>
    <property type="match status" value="1"/>
</dbReference>
<dbReference type="Proteomes" id="UP000006365">
    <property type="component" value="Chromosome"/>
</dbReference>
<dbReference type="GO" id="GO:0005737">
    <property type="term" value="C:cytoplasm"/>
    <property type="evidence" value="ECO:0007669"/>
    <property type="project" value="UniProtKB-SubCell"/>
</dbReference>
<evidence type="ECO:0000313" key="9">
    <source>
        <dbReference type="Proteomes" id="UP000006365"/>
    </source>
</evidence>
<organism evidence="8 9">
    <name type="scientific">Desulfobulbus propionicus (strain ATCC 33891 / DSM 2032 / VKM B-1956 / 1pr3)</name>
    <dbReference type="NCBI Taxonomy" id="577650"/>
    <lineage>
        <taxon>Bacteria</taxon>
        <taxon>Pseudomonadati</taxon>
        <taxon>Thermodesulfobacteriota</taxon>
        <taxon>Desulfobulbia</taxon>
        <taxon>Desulfobulbales</taxon>
        <taxon>Desulfobulbaceae</taxon>
        <taxon>Desulfobulbus</taxon>
    </lineage>
</organism>
<keyword evidence="5 6" id="KW-0804">Transcription</keyword>
<dbReference type="InterPro" id="IPR036291">
    <property type="entry name" value="NAD(P)-bd_dom_sf"/>
</dbReference>
<dbReference type="InterPro" id="IPR003781">
    <property type="entry name" value="CoA-bd"/>
</dbReference>
<dbReference type="GO" id="GO:0003677">
    <property type="term" value="F:DNA binding"/>
    <property type="evidence" value="ECO:0007669"/>
    <property type="project" value="UniProtKB-UniRule"/>
</dbReference>